<reference evidence="5 6" key="1">
    <citation type="journal article" date="2022" name="Gigascience">
        <title>A chromosome-level genome assembly and annotation of the desert horned lizard, Phrynosoma platyrhinos, provides insight into chromosomal rearrangements among reptiles.</title>
        <authorList>
            <person name="Koochekian N."/>
            <person name="Ascanio A."/>
            <person name="Farleigh K."/>
            <person name="Card D.C."/>
            <person name="Schield D.R."/>
            <person name="Castoe T.A."/>
            <person name="Jezkova T."/>
        </authorList>
    </citation>
    <scope>NUCLEOTIDE SEQUENCE [LARGE SCALE GENOMIC DNA]</scope>
    <source>
        <strain evidence="5">NK-2021</strain>
    </source>
</reference>
<dbReference type="PANTHER" id="PTHR47905:SF1">
    <property type="entry name" value="UBIQUITIN-LIKE PROTEIN 4B"/>
    <property type="match status" value="1"/>
</dbReference>
<dbReference type="Gene3D" id="3.10.20.90">
    <property type="entry name" value="Phosphatidylinositol 3-kinase Catalytic Subunit, Chain A, domain 1"/>
    <property type="match status" value="1"/>
</dbReference>
<keyword evidence="2" id="KW-0963">Cytoplasm</keyword>
<sequence>MILSLVFIFCTFFGFVPPVWLAVLSLDCLSSLPTKAMRLRVKRLLGQQCCLQVSGQESISLVKSLVSEELNVPENQQTLLFQGKVLDGEHRLSDYPIGPESILYLVIKKPEQTPLKEPSKPTPAQPHSVWYQLSQVLEKHFRTSDAVKVLERVLNDYYRGLGLLSLENIEELAGSILNPKETEGEPVTTSEFPQQEHHPSQALVAGTRKEQATQTEPQDMWDGWWCWKSSE</sequence>
<dbReference type="InterPro" id="IPR019956">
    <property type="entry name" value="Ubiquitin_dom"/>
</dbReference>
<dbReference type="Pfam" id="PF17840">
    <property type="entry name" value="Tugs"/>
    <property type="match status" value="1"/>
</dbReference>
<dbReference type="InterPro" id="IPR041421">
    <property type="entry name" value="Ubl4_C_TUGS"/>
</dbReference>
<dbReference type="InterPro" id="IPR043317">
    <property type="entry name" value="UBL4B"/>
</dbReference>
<evidence type="ECO:0000256" key="2">
    <source>
        <dbReference type="ARBA" id="ARBA00022490"/>
    </source>
</evidence>
<protein>
    <recommendedName>
        <fullName evidence="4">Ubiquitin-like domain-containing protein</fullName>
    </recommendedName>
</protein>
<evidence type="ECO:0000256" key="3">
    <source>
        <dbReference type="SAM" id="MobiDB-lite"/>
    </source>
</evidence>
<proteinExistence type="predicted"/>
<dbReference type="EMBL" id="JAIPUX010005289">
    <property type="protein sequence ID" value="KAH0618730.1"/>
    <property type="molecule type" value="Genomic_DNA"/>
</dbReference>
<name>A0ABQ7SN31_PHRPL</name>
<organism evidence="5 6">
    <name type="scientific">Phrynosoma platyrhinos</name>
    <name type="common">Desert horned lizard</name>
    <dbReference type="NCBI Taxonomy" id="52577"/>
    <lineage>
        <taxon>Eukaryota</taxon>
        <taxon>Metazoa</taxon>
        <taxon>Chordata</taxon>
        <taxon>Craniata</taxon>
        <taxon>Vertebrata</taxon>
        <taxon>Euteleostomi</taxon>
        <taxon>Lepidosauria</taxon>
        <taxon>Squamata</taxon>
        <taxon>Bifurcata</taxon>
        <taxon>Unidentata</taxon>
        <taxon>Episquamata</taxon>
        <taxon>Toxicofera</taxon>
        <taxon>Iguania</taxon>
        <taxon>Phrynosomatidae</taxon>
        <taxon>Phrynosomatinae</taxon>
        <taxon>Phrynosoma</taxon>
    </lineage>
</organism>
<evidence type="ECO:0000256" key="1">
    <source>
        <dbReference type="ARBA" id="ARBA00004496"/>
    </source>
</evidence>
<dbReference type="Pfam" id="PF00240">
    <property type="entry name" value="ubiquitin"/>
    <property type="match status" value="1"/>
</dbReference>
<evidence type="ECO:0000313" key="6">
    <source>
        <dbReference type="Proteomes" id="UP000826234"/>
    </source>
</evidence>
<dbReference type="PANTHER" id="PTHR47905">
    <property type="entry name" value="UBIQUITIN-LIKE PROTEIN 4B"/>
    <property type="match status" value="1"/>
</dbReference>
<comment type="caution">
    <text evidence="5">The sequence shown here is derived from an EMBL/GenBank/DDBJ whole genome shotgun (WGS) entry which is preliminary data.</text>
</comment>
<comment type="subcellular location">
    <subcellularLocation>
        <location evidence="1">Cytoplasm</location>
    </subcellularLocation>
</comment>
<keyword evidence="6" id="KW-1185">Reference proteome</keyword>
<dbReference type="PROSITE" id="PS50053">
    <property type="entry name" value="UBIQUITIN_2"/>
    <property type="match status" value="1"/>
</dbReference>
<dbReference type="InterPro" id="IPR000626">
    <property type="entry name" value="Ubiquitin-like_dom"/>
</dbReference>
<dbReference type="PRINTS" id="PR00348">
    <property type="entry name" value="UBIQUITIN"/>
</dbReference>
<dbReference type="Proteomes" id="UP000826234">
    <property type="component" value="Unassembled WGS sequence"/>
</dbReference>
<accession>A0ABQ7SN31</accession>
<dbReference type="SUPFAM" id="SSF54236">
    <property type="entry name" value="Ubiquitin-like"/>
    <property type="match status" value="1"/>
</dbReference>
<gene>
    <name evidence="5" type="ORF">JD844_018175</name>
</gene>
<evidence type="ECO:0000313" key="5">
    <source>
        <dbReference type="EMBL" id="KAH0618730.1"/>
    </source>
</evidence>
<dbReference type="SMART" id="SM00213">
    <property type="entry name" value="UBQ"/>
    <property type="match status" value="1"/>
</dbReference>
<evidence type="ECO:0000259" key="4">
    <source>
        <dbReference type="PROSITE" id="PS50053"/>
    </source>
</evidence>
<feature type="region of interest" description="Disordered" evidence="3">
    <location>
        <begin position="178"/>
        <end position="217"/>
    </location>
</feature>
<feature type="domain" description="Ubiquitin-like" evidence="4">
    <location>
        <begin position="37"/>
        <end position="112"/>
    </location>
</feature>
<dbReference type="InterPro" id="IPR029071">
    <property type="entry name" value="Ubiquitin-like_domsf"/>
</dbReference>